<dbReference type="Pfam" id="PF00583">
    <property type="entry name" value="Acetyltransf_1"/>
    <property type="match status" value="1"/>
</dbReference>
<sequence length="139" mass="15910">MMITEVWQLALVYEVRKSSVVIDENLPIDKEFDEEYGKTYHYVLIEQNGVGIATARLNISNKDYGKIERVAVAKGFKGQGYGRQIIQKAEAELKKLGYHRIVIKSRQSVVEFYQKLGYVADENSKEDGFIATIMVEKEV</sequence>
<dbReference type="AlphaFoldDB" id="A0A4R1KKI0"/>
<dbReference type="InterPro" id="IPR016181">
    <property type="entry name" value="Acyl_CoA_acyltransferase"/>
</dbReference>
<keyword evidence="3" id="KW-1185">Reference proteome</keyword>
<dbReference type="EMBL" id="SMGJ01000011">
    <property type="protein sequence ID" value="TCK64987.1"/>
    <property type="molecule type" value="Genomic_DNA"/>
</dbReference>
<dbReference type="InterPro" id="IPR000182">
    <property type="entry name" value="GNAT_dom"/>
</dbReference>
<dbReference type="PROSITE" id="PS51186">
    <property type="entry name" value="GNAT"/>
    <property type="match status" value="1"/>
</dbReference>
<evidence type="ECO:0000313" key="3">
    <source>
        <dbReference type="Proteomes" id="UP000295496"/>
    </source>
</evidence>
<evidence type="ECO:0000313" key="2">
    <source>
        <dbReference type="EMBL" id="TCK64987.1"/>
    </source>
</evidence>
<gene>
    <name evidence="2" type="ORF">EV692_2372</name>
</gene>
<comment type="caution">
    <text evidence="2">The sequence shown here is derived from an EMBL/GenBank/DDBJ whole genome shotgun (WGS) entry which is preliminary data.</text>
</comment>
<organism evidence="2 3">
    <name type="scientific">Lonepinella koalarum</name>
    <dbReference type="NCBI Taxonomy" id="53417"/>
    <lineage>
        <taxon>Bacteria</taxon>
        <taxon>Pseudomonadati</taxon>
        <taxon>Pseudomonadota</taxon>
        <taxon>Gammaproteobacteria</taxon>
        <taxon>Pasteurellales</taxon>
        <taxon>Pasteurellaceae</taxon>
        <taxon>Lonepinella</taxon>
    </lineage>
</organism>
<dbReference type="CDD" id="cd04301">
    <property type="entry name" value="NAT_SF"/>
    <property type="match status" value="1"/>
</dbReference>
<dbReference type="SUPFAM" id="SSF55729">
    <property type="entry name" value="Acyl-CoA N-acyltransferases (Nat)"/>
    <property type="match status" value="1"/>
</dbReference>
<evidence type="ECO:0000259" key="1">
    <source>
        <dbReference type="PROSITE" id="PS51186"/>
    </source>
</evidence>
<reference evidence="2 3" key="1">
    <citation type="submission" date="2019-03" db="EMBL/GenBank/DDBJ databases">
        <title>Genomic Encyclopedia of Type Strains, Phase IV (KMG-IV): sequencing the most valuable type-strain genomes for metagenomic binning, comparative biology and taxonomic classification.</title>
        <authorList>
            <person name="Goeker M."/>
        </authorList>
    </citation>
    <scope>NUCLEOTIDE SEQUENCE [LARGE SCALE GENOMIC DNA]</scope>
    <source>
        <strain evidence="2 3">DSM 10053</strain>
    </source>
</reference>
<feature type="domain" description="N-acetyltransferase" evidence="1">
    <location>
        <begin position="1"/>
        <end position="139"/>
    </location>
</feature>
<dbReference type="GO" id="GO:0004343">
    <property type="term" value="F:glucosamine 6-phosphate N-acetyltransferase activity"/>
    <property type="evidence" value="ECO:0007669"/>
    <property type="project" value="TreeGrafter"/>
</dbReference>
<dbReference type="OrthoDB" id="9796171at2"/>
<keyword evidence="2" id="KW-0808">Transferase</keyword>
<dbReference type="InterPro" id="IPR039143">
    <property type="entry name" value="GNPNAT1-like"/>
</dbReference>
<proteinExistence type="predicted"/>
<dbReference type="PANTHER" id="PTHR13355">
    <property type="entry name" value="GLUCOSAMINE 6-PHOSPHATE N-ACETYLTRANSFERASE"/>
    <property type="match status" value="1"/>
</dbReference>
<accession>A0A4R1KKI0</accession>
<dbReference type="Proteomes" id="UP000295496">
    <property type="component" value="Unassembled WGS sequence"/>
</dbReference>
<dbReference type="RefSeq" id="WP_132302924.1">
    <property type="nucleotide sequence ID" value="NZ_CP170642.1"/>
</dbReference>
<name>A0A4R1KKI0_9PAST</name>
<keyword evidence="2" id="KW-0012">Acyltransferase</keyword>
<dbReference type="Gene3D" id="3.40.630.30">
    <property type="match status" value="1"/>
</dbReference>
<protein>
    <submittedName>
        <fullName evidence="2">Putative GNAT family N-acyltransferase</fullName>
    </submittedName>
</protein>
<dbReference type="PANTHER" id="PTHR13355:SF11">
    <property type="entry name" value="GLUCOSAMINE 6-PHOSPHATE N-ACETYLTRANSFERASE"/>
    <property type="match status" value="1"/>
</dbReference>